<organism evidence="5 6">
    <name type="scientific">Larkinella rosea</name>
    <dbReference type="NCBI Taxonomy" id="2025312"/>
    <lineage>
        <taxon>Bacteria</taxon>
        <taxon>Pseudomonadati</taxon>
        <taxon>Bacteroidota</taxon>
        <taxon>Cytophagia</taxon>
        <taxon>Cytophagales</taxon>
        <taxon>Spirosomataceae</taxon>
        <taxon>Larkinella</taxon>
    </lineage>
</organism>
<evidence type="ECO:0000256" key="2">
    <source>
        <dbReference type="ARBA" id="ARBA00022803"/>
    </source>
</evidence>
<dbReference type="SUPFAM" id="SSF48452">
    <property type="entry name" value="TPR-like"/>
    <property type="match status" value="2"/>
</dbReference>
<dbReference type="AlphaFoldDB" id="A0A3P1BZ77"/>
<evidence type="ECO:0000256" key="3">
    <source>
        <dbReference type="PROSITE-ProRule" id="PRU00339"/>
    </source>
</evidence>
<feature type="repeat" description="TPR" evidence="3">
    <location>
        <begin position="275"/>
        <end position="308"/>
    </location>
</feature>
<dbReference type="Pfam" id="PF13432">
    <property type="entry name" value="TPR_16"/>
    <property type="match status" value="3"/>
</dbReference>
<comment type="caution">
    <text evidence="5">The sequence shown here is derived from an EMBL/GenBank/DDBJ whole genome shotgun (WGS) entry which is preliminary data.</text>
</comment>
<keyword evidence="4" id="KW-0732">Signal</keyword>
<dbReference type="Proteomes" id="UP000271925">
    <property type="component" value="Unassembled WGS sequence"/>
</dbReference>
<feature type="repeat" description="TPR" evidence="3">
    <location>
        <begin position="241"/>
        <end position="274"/>
    </location>
</feature>
<name>A0A3P1BZ77_9BACT</name>
<feature type="repeat" description="TPR" evidence="3">
    <location>
        <begin position="381"/>
        <end position="414"/>
    </location>
</feature>
<accession>A0A3P1BZ77</accession>
<evidence type="ECO:0000313" key="5">
    <source>
        <dbReference type="EMBL" id="RRB06367.1"/>
    </source>
</evidence>
<dbReference type="PANTHER" id="PTHR44858:SF1">
    <property type="entry name" value="UDP-N-ACETYLGLUCOSAMINE--PEPTIDE N-ACETYLGLUCOSAMINYLTRANSFERASE SPINDLY-RELATED"/>
    <property type="match status" value="1"/>
</dbReference>
<dbReference type="InterPro" id="IPR050498">
    <property type="entry name" value="Ycf3"/>
</dbReference>
<dbReference type="InterPro" id="IPR019734">
    <property type="entry name" value="TPR_rpt"/>
</dbReference>
<feature type="signal peptide" evidence="4">
    <location>
        <begin position="1"/>
        <end position="24"/>
    </location>
</feature>
<dbReference type="PANTHER" id="PTHR44858">
    <property type="entry name" value="TETRATRICOPEPTIDE REPEAT PROTEIN 6"/>
    <property type="match status" value="1"/>
</dbReference>
<feature type="repeat" description="TPR" evidence="3">
    <location>
        <begin position="309"/>
        <end position="342"/>
    </location>
</feature>
<proteinExistence type="predicted"/>
<sequence length="721" mass="81867">MPLMLRLLCSVFLLLCFIAFQPVAGRTVDLTPDLKTDNDSVPRLNNTALKLARNKNYSGALQLLQRAAAGRPSDTLLYNQAIILGRLKRFEEASSLLQQIPSFAHAQANQGVFFCLSGDVKVGLALLENTAGGKGADKIAFNRAVAHLQAGQFDEAHRAASEAVRMRPGEPMYRLTKGDALLGLEKYREALNLYESIEKEPEVEKMLPVRIGNALLGLKKYEEAATKFTTYLLSGDRSFQAPARFGLANAYYGQKEFTKAVAEFRRAVQFRPQWVQARTGLGNALCSIRDYRSARIEFEAALALEPENPHIHLGLGVISYRQGLYEQAMEHFTKAPDLFDDKDKNLADCFLSRGLTQLELNQLDTALVNLSTVMRLNKDHPAAYAGASEVYRKKDSYRYTLAYLEKAIRLSPQNDKMLTNKGNMYLKSGNMDEAYDNFSWALHHNSQNINALNGLSISLLEKDRIEQAESVLDSVINRGHHKAFLYNNLGIVRSYMALKYEKQKDLHNAKQYYYRAVRDYERSRDLDSTHKTFFNNLGNVYKNTEEYDKAVKSYLGHLDKSAINNLGVLYARNGKGEFGKHYLNIALTIDSASLVYQFNRYKVYKEYFKDSLAHRPDIIRAQDLMPTNSISSKYSKDGYINIYLYDYDFDRYEFPGDHYFPIQTDTPTPPDYRPLDDLLTMEVVSNPSKAVVPETIRVTSKRMPKPRRTRLAGSTKCPKII</sequence>
<evidence type="ECO:0000313" key="6">
    <source>
        <dbReference type="Proteomes" id="UP000271925"/>
    </source>
</evidence>
<dbReference type="SMART" id="SM00028">
    <property type="entry name" value="TPR"/>
    <property type="match status" value="11"/>
</dbReference>
<dbReference type="EMBL" id="RQJO01000007">
    <property type="protein sequence ID" value="RRB06367.1"/>
    <property type="molecule type" value="Genomic_DNA"/>
</dbReference>
<keyword evidence="6" id="KW-1185">Reference proteome</keyword>
<feature type="chain" id="PRO_5018137926" evidence="4">
    <location>
        <begin position="25"/>
        <end position="721"/>
    </location>
</feature>
<evidence type="ECO:0000256" key="1">
    <source>
        <dbReference type="ARBA" id="ARBA00022737"/>
    </source>
</evidence>
<protein>
    <submittedName>
        <fullName evidence="5">Uncharacterized protein</fullName>
    </submittedName>
</protein>
<keyword evidence="2 3" id="KW-0802">TPR repeat</keyword>
<dbReference type="Pfam" id="PF13176">
    <property type="entry name" value="TPR_7"/>
    <property type="match status" value="1"/>
</dbReference>
<dbReference type="PROSITE" id="PS50005">
    <property type="entry name" value="TPR"/>
    <property type="match status" value="5"/>
</dbReference>
<dbReference type="OrthoDB" id="902865at2"/>
<reference evidence="5 6" key="1">
    <citation type="submission" date="2018-11" db="EMBL/GenBank/DDBJ databases">
        <authorList>
            <person name="Zhou Z."/>
            <person name="Wang G."/>
        </authorList>
    </citation>
    <scope>NUCLEOTIDE SEQUENCE [LARGE SCALE GENOMIC DNA]</scope>
    <source>
        <strain evidence="5 6">KCTC52004</strain>
    </source>
</reference>
<keyword evidence="1" id="KW-0677">Repeat</keyword>
<evidence type="ECO:0000256" key="4">
    <source>
        <dbReference type="SAM" id="SignalP"/>
    </source>
</evidence>
<feature type="repeat" description="TPR" evidence="3">
    <location>
        <begin position="415"/>
        <end position="448"/>
    </location>
</feature>
<dbReference type="InterPro" id="IPR011990">
    <property type="entry name" value="TPR-like_helical_dom_sf"/>
</dbReference>
<dbReference type="Gene3D" id="1.25.40.10">
    <property type="entry name" value="Tetratricopeptide repeat domain"/>
    <property type="match status" value="5"/>
</dbReference>
<gene>
    <name evidence="5" type="ORF">EHT25_00745</name>
</gene>